<dbReference type="HOGENOM" id="CLU_066458_2_1_6"/>
<comment type="similarity">
    <text evidence="5">Belongs to the TDD superfamily. DTWD2 family.</text>
</comment>
<keyword evidence="2" id="KW-0808">Transferase</keyword>
<evidence type="ECO:0000256" key="5">
    <source>
        <dbReference type="ARBA" id="ARBA00034489"/>
    </source>
</evidence>
<keyword evidence="3" id="KW-0949">S-adenosyl-L-methionine</keyword>
<dbReference type="Proteomes" id="UP000001062">
    <property type="component" value="Chromosome"/>
</dbReference>
<dbReference type="KEGG" id="mme:Marme_1495"/>
<protein>
    <recommendedName>
        <fullName evidence="1">tRNA-uridine aminocarboxypropyltransferase</fullName>
        <ecNumber evidence="1">2.5.1.25</ecNumber>
    </recommendedName>
</protein>
<dbReference type="RefSeq" id="WP_013660667.1">
    <property type="nucleotide sequence ID" value="NC_015276.1"/>
</dbReference>
<dbReference type="AlphaFoldDB" id="F2JY26"/>
<dbReference type="PANTHER" id="PTHR21392:SF0">
    <property type="entry name" value="TRNA-URIDINE AMINOCARBOXYPROPYLTRANSFERASE 2"/>
    <property type="match status" value="1"/>
</dbReference>
<sequence>MTGRQRQHCDKCGFIDRQCVCQFIRQARVPQRVIIIQDQKEASHAKNTVGLLSLALPQIEVIKVQVDEDVSSYLTGFSPDDTALLHPSEHAEVIESLDVDRKFGINTLVVIDATWRRAKRILLSNPSLQKFPALTFGQTVKSVYSIRKAPSAEDLSTFEAGVYALEQLNNIRLEPLVEFMARSIDWQWRDQPKEHRHN</sequence>
<evidence type="ECO:0000313" key="8">
    <source>
        <dbReference type="Proteomes" id="UP000001062"/>
    </source>
</evidence>
<dbReference type="InterPro" id="IPR005636">
    <property type="entry name" value="DTW"/>
</dbReference>
<evidence type="ECO:0000256" key="1">
    <source>
        <dbReference type="ARBA" id="ARBA00012386"/>
    </source>
</evidence>
<dbReference type="SMART" id="SM01144">
    <property type="entry name" value="DTW"/>
    <property type="match status" value="1"/>
</dbReference>
<keyword evidence="4" id="KW-0819">tRNA processing</keyword>
<keyword evidence="8" id="KW-1185">Reference proteome</keyword>
<dbReference type="Pfam" id="PF03942">
    <property type="entry name" value="DTW"/>
    <property type="match status" value="1"/>
</dbReference>
<evidence type="ECO:0000259" key="6">
    <source>
        <dbReference type="SMART" id="SM01144"/>
    </source>
</evidence>
<dbReference type="InterPro" id="IPR039262">
    <property type="entry name" value="DTWD2/TAPT"/>
</dbReference>
<evidence type="ECO:0000313" key="7">
    <source>
        <dbReference type="EMBL" id="ADZ90762.1"/>
    </source>
</evidence>
<dbReference type="GO" id="GO:0016432">
    <property type="term" value="F:tRNA-uridine aminocarboxypropyltransferase activity"/>
    <property type="evidence" value="ECO:0007669"/>
    <property type="project" value="UniProtKB-EC"/>
</dbReference>
<dbReference type="OrthoDB" id="268835at2"/>
<evidence type="ECO:0000256" key="4">
    <source>
        <dbReference type="ARBA" id="ARBA00022694"/>
    </source>
</evidence>
<reference evidence="7 8" key="1">
    <citation type="journal article" date="2012" name="Stand. Genomic Sci.">
        <title>Complete genome sequence of the melanogenic marine bacterium Marinomonas mediterranea type strain (MMB-1(T)).</title>
        <authorList>
            <person name="Lucas-Elio P."/>
            <person name="Goodwin L."/>
            <person name="Woyke T."/>
            <person name="Pitluck S."/>
            <person name="Nolan M."/>
            <person name="Kyrpides N.C."/>
            <person name="Detter J.C."/>
            <person name="Copeland A."/>
            <person name="Teshima H."/>
            <person name="Bruce D."/>
            <person name="Detter C."/>
            <person name="Tapia R."/>
            <person name="Han S."/>
            <person name="Land M.L."/>
            <person name="Ivanova N."/>
            <person name="Mikhailova N."/>
            <person name="Johnston A.W."/>
            <person name="Sanchez-Amat A."/>
        </authorList>
    </citation>
    <scope>NUCLEOTIDE SEQUENCE [LARGE SCALE GENOMIC DNA]</scope>
    <source>
        <strain evidence="8">ATCC 700492 / JCM 21426 / NBRC 103028 / MMB-1</strain>
    </source>
</reference>
<gene>
    <name evidence="7" type="ordered locus">Marme_1495</name>
</gene>
<dbReference type="GO" id="GO:0008033">
    <property type="term" value="P:tRNA processing"/>
    <property type="evidence" value="ECO:0007669"/>
    <property type="project" value="UniProtKB-KW"/>
</dbReference>
<evidence type="ECO:0000256" key="3">
    <source>
        <dbReference type="ARBA" id="ARBA00022691"/>
    </source>
</evidence>
<dbReference type="EC" id="2.5.1.25" evidence="1"/>
<proteinExistence type="inferred from homology"/>
<dbReference type="STRING" id="717774.Marme_1495"/>
<feature type="domain" description="DTW" evidence="6">
    <location>
        <begin position="5"/>
        <end position="192"/>
    </location>
</feature>
<name>F2JY26_MARM1</name>
<accession>F2JY26</accession>
<dbReference type="PANTHER" id="PTHR21392">
    <property type="entry name" value="TRNA-URIDINE AMINOCARBOXYPROPYLTRANSFERASE 2"/>
    <property type="match status" value="1"/>
</dbReference>
<dbReference type="PATRIC" id="fig|717774.3.peg.1551"/>
<dbReference type="EMBL" id="CP002583">
    <property type="protein sequence ID" value="ADZ90762.1"/>
    <property type="molecule type" value="Genomic_DNA"/>
</dbReference>
<organism evidence="7 8">
    <name type="scientific">Marinomonas mediterranea (strain ATCC 700492 / JCM 21426 / NBRC 103028 / MMB-1)</name>
    <dbReference type="NCBI Taxonomy" id="717774"/>
    <lineage>
        <taxon>Bacteria</taxon>
        <taxon>Pseudomonadati</taxon>
        <taxon>Pseudomonadota</taxon>
        <taxon>Gammaproteobacteria</taxon>
        <taxon>Oceanospirillales</taxon>
        <taxon>Oceanospirillaceae</taxon>
        <taxon>Marinomonas</taxon>
    </lineage>
</organism>
<evidence type="ECO:0000256" key="2">
    <source>
        <dbReference type="ARBA" id="ARBA00022679"/>
    </source>
</evidence>
<dbReference type="eggNOG" id="COG3148">
    <property type="taxonomic scope" value="Bacteria"/>
</dbReference>